<dbReference type="SUPFAM" id="SSF54427">
    <property type="entry name" value="NTF2-like"/>
    <property type="match status" value="2"/>
</dbReference>
<dbReference type="Proteomes" id="UP000695562">
    <property type="component" value="Unassembled WGS sequence"/>
</dbReference>
<protein>
    <recommendedName>
        <fullName evidence="3">SnoaL-like domain-containing protein</fullName>
    </recommendedName>
</protein>
<sequence length="330" mass="39592">MDKNQKAKECVSVKTPKLDEINPHDPKIPYEKETPRLNNRENFENVIEKLRRCFQEKDFSDFDVMFEPKSVLNRCNNEIIGRHSIQEYIEKTYHNVEIRLFKIRCLIDVEQRHAAIEWVVRTKLPGQNQYQETLAAWYFKFSQSDFSVKTWYIWIDQAYLKHISSLEEELPVEKHWTPLEPYENYSTEQISEMIRKKIGLFENEDINGWSDMLHDQLIIRPPWDLCIGKEPCVKGASKFFENFENTQISKIELLHDKEKPNWAVYLQIFSTKNRETGETGEDIDYVFMEINDQKIRYWRCYFNTNKPPGNSGTFKFFIKTLIDCKRNEKQ</sequence>
<evidence type="ECO:0000313" key="1">
    <source>
        <dbReference type="EMBL" id="KAF2076217.1"/>
    </source>
</evidence>
<dbReference type="OrthoDB" id="18055at2759"/>
<dbReference type="EMBL" id="AJWJ01000068">
    <property type="protein sequence ID" value="KAF2076217.1"/>
    <property type="molecule type" value="Genomic_DNA"/>
</dbReference>
<organism evidence="1 2">
    <name type="scientific">Polysphondylium violaceum</name>
    <dbReference type="NCBI Taxonomy" id="133409"/>
    <lineage>
        <taxon>Eukaryota</taxon>
        <taxon>Amoebozoa</taxon>
        <taxon>Evosea</taxon>
        <taxon>Eumycetozoa</taxon>
        <taxon>Dictyostelia</taxon>
        <taxon>Dictyosteliales</taxon>
        <taxon>Dictyosteliaceae</taxon>
        <taxon>Polysphondylium</taxon>
    </lineage>
</organism>
<evidence type="ECO:0008006" key="3">
    <source>
        <dbReference type="Google" id="ProtNLM"/>
    </source>
</evidence>
<evidence type="ECO:0000313" key="2">
    <source>
        <dbReference type="Proteomes" id="UP000695562"/>
    </source>
</evidence>
<reference evidence="1" key="1">
    <citation type="submission" date="2020-01" db="EMBL/GenBank/DDBJ databases">
        <title>Development of genomics and gene disruption for Polysphondylium violaceum indicates a role for the polyketide synthase stlB in stalk morphogenesis.</title>
        <authorList>
            <person name="Narita B."/>
            <person name="Kawabe Y."/>
            <person name="Kin K."/>
            <person name="Saito T."/>
            <person name="Gibbs R."/>
            <person name="Kuspa A."/>
            <person name="Muzny D."/>
            <person name="Queller D."/>
            <person name="Richards S."/>
            <person name="Strassman J."/>
            <person name="Sucgang R."/>
            <person name="Worley K."/>
            <person name="Schaap P."/>
        </authorList>
    </citation>
    <scope>NUCLEOTIDE SEQUENCE</scope>
    <source>
        <strain evidence="1">QSvi11</strain>
    </source>
</reference>
<proteinExistence type="predicted"/>
<dbReference type="InterPro" id="IPR032710">
    <property type="entry name" value="NTF2-like_dom_sf"/>
</dbReference>
<accession>A0A8J4V6V6</accession>
<gene>
    <name evidence="1" type="ORF">CYY_002458</name>
</gene>
<dbReference type="AlphaFoldDB" id="A0A8J4V6V6"/>
<dbReference type="Gene3D" id="3.10.450.50">
    <property type="match status" value="1"/>
</dbReference>
<name>A0A8J4V6V6_9MYCE</name>
<keyword evidence="2" id="KW-1185">Reference proteome</keyword>
<comment type="caution">
    <text evidence="1">The sequence shown here is derived from an EMBL/GenBank/DDBJ whole genome shotgun (WGS) entry which is preliminary data.</text>
</comment>